<organism evidence="3 4">
    <name type="scientific">Hoylesella loescheii DSM 19665 = JCM 12249 = ATCC 15930</name>
    <dbReference type="NCBI Taxonomy" id="1122985"/>
    <lineage>
        <taxon>Bacteria</taxon>
        <taxon>Pseudomonadati</taxon>
        <taxon>Bacteroidota</taxon>
        <taxon>Bacteroidia</taxon>
        <taxon>Bacteroidales</taxon>
        <taxon>Prevotellaceae</taxon>
        <taxon>Hoylesella</taxon>
    </lineage>
</organism>
<name>A0A069QFW9_HOYLO</name>
<sequence>MAKKAVSTFIATFAVKANTALTKDMRTKRFLFVATMLLATATSAIAQRPITLNLWPSKPAVASIDENDTARVEVFLPREKIATGRAVVICPGGGYQTLAMDSEGRDWAPFFNNMGIAAIVLKYRMPNGNKDVPISDAEEAMKLVRRKAAEWRIKPNEVGIMGASAGGHLASVVATRATGDARPDFQILLYPVITMQPGLTHRGSRERFLGKNPTKADERLYSTDQQVTRSTPRAWIALSDDDRTVMPINGVNYYAELYRRDVPASLHVYPGGRHGWGRKQTFKYNLEMELNLKSWLESF</sequence>
<dbReference type="GO" id="GO:0016787">
    <property type="term" value="F:hydrolase activity"/>
    <property type="evidence" value="ECO:0007669"/>
    <property type="project" value="UniProtKB-KW"/>
</dbReference>
<comment type="caution">
    <text evidence="3">The sequence shown here is derived from an EMBL/GenBank/DDBJ whole genome shotgun (WGS) entry which is preliminary data.</text>
</comment>
<evidence type="ECO:0000313" key="4">
    <source>
        <dbReference type="Proteomes" id="UP000027442"/>
    </source>
</evidence>
<dbReference type="InterPro" id="IPR013094">
    <property type="entry name" value="AB_hydrolase_3"/>
</dbReference>
<dbReference type="AlphaFoldDB" id="A0A069QFW9"/>
<gene>
    <name evidence="3" type="ORF">HMPREF1991_02372</name>
</gene>
<accession>A0A069QFW9</accession>
<dbReference type="PATRIC" id="fig|1122985.7.peg.2459"/>
<evidence type="ECO:0000313" key="3">
    <source>
        <dbReference type="EMBL" id="KDR51572.1"/>
    </source>
</evidence>
<dbReference type="PANTHER" id="PTHR48081">
    <property type="entry name" value="AB HYDROLASE SUPERFAMILY PROTEIN C4A8.06C"/>
    <property type="match status" value="1"/>
</dbReference>
<dbReference type="Pfam" id="PF07859">
    <property type="entry name" value="Abhydrolase_3"/>
    <property type="match status" value="1"/>
</dbReference>
<dbReference type="Proteomes" id="UP000027442">
    <property type="component" value="Unassembled WGS sequence"/>
</dbReference>
<dbReference type="HOGENOM" id="CLU_012494_5_1_10"/>
<protein>
    <recommendedName>
        <fullName evidence="2">Alpha/beta hydrolase fold-3 domain-containing protein</fullName>
    </recommendedName>
</protein>
<keyword evidence="1" id="KW-0378">Hydrolase</keyword>
<dbReference type="InterPro" id="IPR029058">
    <property type="entry name" value="AB_hydrolase_fold"/>
</dbReference>
<dbReference type="EMBL" id="JNGW01000103">
    <property type="protein sequence ID" value="KDR51572.1"/>
    <property type="molecule type" value="Genomic_DNA"/>
</dbReference>
<evidence type="ECO:0000256" key="1">
    <source>
        <dbReference type="ARBA" id="ARBA00022801"/>
    </source>
</evidence>
<keyword evidence="4" id="KW-1185">Reference proteome</keyword>
<dbReference type="eggNOG" id="COG0657">
    <property type="taxonomic scope" value="Bacteria"/>
</dbReference>
<feature type="domain" description="Alpha/beta hydrolase fold-3" evidence="2">
    <location>
        <begin position="92"/>
        <end position="276"/>
    </location>
</feature>
<dbReference type="InterPro" id="IPR050300">
    <property type="entry name" value="GDXG_lipolytic_enzyme"/>
</dbReference>
<proteinExistence type="predicted"/>
<dbReference type="PANTHER" id="PTHR48081:SF6">
    <property type="entry name" value="PEPTIDASE S9 PROLYL OLIGOPEPTIDASE CATALYTIC DOMAIN-CONTAINING PROTEIN"/>
    <property type="match status" value="1"/>
</dbReference>
<evidence type="ECO:0000259" key="2">
    <source>
        <dbReference type="Pfam" id="PF07859"/>
    </source>
</evidence>
<dbReference type="Gene3D" id="3.40.50.1820">
    <property type="entry name" value="alpha/beta hydrolase"/>
    <property type="match status" value="1"/>
</dbReference>
<reference evidence="3 4" key="1">
    <citation type="submission" date="2013-08" db="EMBL/GenBank/DDBJ databases">
        <authorList>
            <person name="Weinstock G."/>
            <person name="Sodergren E."/>
            <person name="Wylie T."/>
            <person name="Fulton L."/>
            <person name="Fulton R."/>
            <person name="Fronick C."/>
            <person name="O'Laughlin M."/>
            <person name="Godfrey J."/>
            <person name="Miner T."/>
            <person name="Herter B."/>
            <person name="Appelbaum E."/>
            <person name="Cordes M."/>
            <person name="Lek S."/>
            <person name="Wollam A."/>
            <person name="Pepin K.H."/>
            <person name="Palsikar V.B."/>
            <person name="Mitreva M."/>
            <person name="Wilson R.K."/>
        </authorList>
    </citation>
    <scope>NUCLEOTIDE SEQUENCE [LARGE SCALE GENOMIC DNA]</scope>
    <source>
        <strain evidence="3 4">ATCC 15930</strain>
    </source>
</reference>
<dbReference type="SUPFAM" id="SSF53474">
    <property type="entry name" value="alpha/beta-Hydrolases"/>
    <property type="match status" value="1"/>
</dbReference>